<keyword evidence="1" id="KW-1133">Transmembrane helix</keyword>
<feature type="transmembrane region" description="Helical" evidence="1">
    <location>
        <begin position="80"/>
        <end position="101"/>
    </location>
</feature>
<name>D0NNK7_PHYIT</name>
<dbReference type="InParanoid" id="D0NNK7"/>
<dbReference type="GeneID" id="9468296"/>
<dbReference type="EMBL" id="DS028149">
    <property type="protein sequence ID" value="EEY62178.1"/>
    <property type="molecule type" value="Genomic_DNA"/>
</dbReference>
<sequence>MEPTRKCELFVFESGAFGQCIVCLVELTSCSEKGMHDDNNRKPSQRLLSANSATQASFRNLLSNHKFFFYKHIPTSNMRLTYVLVFVCAAIVQASGTAVSVTKGSKALIKDGESPETVNRLRADEGMRRLAAKDGFLSFLKNKFKGAFPWTKAHKQKKRKEDIARFHRQWSDMRHAGANV</sequence>
<keyword evidence="1" id="KW-0472">Membrane</keyword>
<evidence type="ECO:0000256" key="1">
    <source>
        <dbReference type="SAM" id="Phobius"/>
    </source>
</evidence>
<dbReference type="OrthoDB" id="141932at2759"/>
<reference evidence="3" key="1">
    <citation type="journal article" date="2009" name="Nature">
        <title>Genome sequence and analysis of the Irish potato famine pathogen Phytophthora infestans.</title>
        <authorList>
            <consortium name="The Broad Institute Genome Sequencing Platform"/>
            <person name="Haas B.J."/>
            <person name="Kamoun S."/>
            <person name="Zody M.C."/>
            <person name="Jiang R.H."/>
            <person name="Handsaker R.E."/>
            <person name="Cano L.M."/>
            <person name="Grabherr M."/>
            <person name="Kodira C.D."/>
            <person name="Raffaele S."/>
            <person name="Torto-Alalibo T."/>
            <person name="Bozkurt T.O."/>
            <person name="Ah-Fong A.M."/>
            <person name="Alvarado L."/>
            <person name="Anderson V.L."/>
            <person name="Armstrong M.R."/>
            <person name="Avrova A."/>
            <person name="Baxter L."/>
            <person name="Beynon J."/>
            <person name="Boevink P.C."/>
            <person name="Bollmann S.R."/>
            <person name="Bos J.I."/>
            <person name="Bulone V."/>
            <person name="Cai G."/>
            <person name="Cakir C."/>
            <person name="Carrington J.C."/>
            <person name="Chawner M."/>
            <person name="Conti L."/>
            <person name="Costanzo S."/>
            <person name="Ewan R."/>
            <person name="Fahlgren N."/>
            <person name="Fischbach M.A."/>
            <person name="Fugelstad J."/>
            <person name="Gilroy E.M."/>
            <person name="Gnerre S."/>
            <person name="Green P.J."/>
            <person name="Grenville-Briggs L.J."/>
            <person name="Griffith J."/>
            <person name="Grunwald N.J."/>
            <person name="Horn K."/>
            <person name="Horner N.R."/>
            <person name="Hu C.H."/>
            <person name="Huitema E."/>
            <person name="Jeong D.H."/>
            <person name="Jones A.M."/>
            <person name="Jones J.D."/>
            <person name="Jones R.W."/>
            <person name="Karlsson E.K."/>
            <person name="Kunjeti S.G."/>
            <person name="Lamour K."/>
            <person name="Liu Z."/>
            <person name="Ma L."/>
            <person name="Maclean D."/>
            <person name="Chibucos M.C."/>
            <person name="McDonald H."/>
            <person name="McWalters J."/>
            <person name="Meijer H.J."/>
            <person name="Morgan W."/>
            <person name="Morris P.F."/>
            <person name="Munro C.A."/>
            <person name="O'Neill K."/>
            <person name="Ospina-Giraldo M."/>
            <person name="Pinzon A."/>
            <person name="Pritchard L."/>
            <person name="Ramsahoye B."/>
            <person name="Ren Q."/>
            <person name="Restrepo S."/>
            <person name="Roy S."/>
            <person name="Sadanandom A."/>
            <person name="Savidor A."/>
            <person name="Schornack S."/>
            <person name="Schwartz D.C."/>
            <person name="Schumann U.D."/>
            <person name="Schwessinger B."/>
            <person name="Seyer L."/>
            <person name="Sharpe T."/>
            <person name="Silvar C."/>
            <person name="Song J."/>
            <person name="Studholme D.J."/>
            <person name="Sykes S."/>
            <person name="Thines M."/>
            <person name="van de Vondervoort P.J."/>
            <person name="Phuntumart V."/>
            <person name="Wawra S."/>
            <person name="Weide R."/>
            <person name="Win J."/>
            <person name="Young C."/>
            <person name="Zhou S."/>
            <person name="Fry W."/>
            <person name="Meyers B.C."/>
            <person name="van West P."/>
            <person name="Ristaino J."/>
            <person name="Govers F."/>
            <person name="Birch P.R."/>
            <person name="Whisson S.C."/>
            <person name="Judelson H.S."/>
            <person name="Nusbaum C."/>
        </authorList>
    </citation>
    <scope>NUCLEOTIDE SEQUENCE [LARGE SCALE GENOMIC DNA]</scope>
    <source>
        <strain evidence="3">T30-4</strain>
    </source>
</reference>
<evidence type="ECO:0000313" key="2">
    <source>
        <dbReference type="EMBL" id="EEY62178.1"/>
    </source>
</evidence>
<keyword evidence="3" id="KW-1185">Reference proteome</keyword>
<dbReference type="KEGG" id="pif:PITG_14077"/>
<dbReference type="RefSeq" id="XP_002899209.1">
    <property type="nucleotide sequence ID" value="XM_002899163.1"/>
</dbReference>
<evidence type="ECO:0008006" key="4">
    <source>
        <dbReference type="Google" id="ProtNLM"/>
    </source>
</evidence>
<proteinExistence type="predicted"/>
<accession>D0NNK7</accession>
<dbReference type="HOGENOM" id="CLU_128488_0_0_1"/>
<dbReference type="AlphaFoldDB" id="D0NNK7"/>
<protein>
    <recommendedName>
        <fullName evidence="4">RxLR effector protein</fullName>
    </recommendedName>
</protein>
<evidence type="ECO:0000313" key="3">
    <source>
        <dbReference type="Proteomes" id="UP000006643"/>
    </source>
</evidence>
<organism evidence="2 3">
    <name type="scientific">Phytophthora infestans (strain T30-4)</name>
    <name type="common">Potato late blight agent</name>
    <dbReference type="NCBI Taxonomy" id="403677"/>
    <lineage>
        <taxon>Eukaryota</taxon>
        <taxon>Sar</taxon>
        <taxon>Stramenopiles</taxon>
        <taxon>Oomycota</taxon>
        <taxon>Peronosporomycetes</taxon>
        <taxon>Peronosporales</taxon>
        <taxon>Peronosporaceae</taxon>
        <taxon>Phytophthora</taxon>
    </lineage>
</organism>
<dbReference type="VEuPathDB" id="FungiDB:PITG_14077"/>
<dbReference type="Proteomes" id="UP000006643">
    <property type="component" value="Unassembled WGS sequence"/>
</dbReference>
<keyword evidence="1" id="KW-0812">Transmembrane</keyword>
<gene>
    <name evidence="2" type="ORF">PITG_14077</name>
</gene>